<reference evidence="1 2" key="1">
    <citation type="journal article" date="2015" name="Nat. Commun.">
        <title>Lucilia cuprina genome unlocks parasitic fly biology to underpin future interventions.</title>
        <authorList>
            <person name="Anstead C.A."/>
            <person name="Korhonen P.K."/>
            <person name="Young N.D."/>
            <person name="Hall R.S."/>
            <person name="Jex A.R."/>
            <person name="Murali S.C."/>
            <person name="Hughes D.S."/>
            <person name="Lee S.F."/>
            <person name="Perry T."/>
            <person name="Stroehlein A.J."/>
            <person name="Ansell B.R."/>
            <person name="Breugelmans B."/>
            <person name="Hofmann A."/>
            <person name="Qu J."/>
            <person name="Dugan S."/>
            <person name="Lee S.L."/>
            <person name="Chao H."/>
            <person name="Dinh H."/>
            <person name="Han Y."/>
            <person name="Doddapaneni H.V."/>
            <person name="Worley K.C."/>
            <person name="Muzny D.M."/>
            <person name="Ioannidis P."/>
            <person name="Waterhouse R.M."/>
            <person name="Zdobnov E.M."/>
            <person name="James P.J."/>
            <person name="Bagnall N.H."/>
            <person name="Kotze A.C."/>
            <person name="Gibbs R.A."/>
            <person name="Richards S."/>
            <person name="Batterham P."/>
            <person name="Gasser R.B."/>
        </authorList>
    </citation>
    <scope>NUCLEOTIDE SEQUENCE [LARGE SCALE GENOMIC DNA]</scope>
    <source>
        <strain evidence="1 2">LS</strain>
        <tissue evidence="1">Full body</tissue>
    </source>
</reference>
<dbReference type="Proteomes" id="UP000037069">
    <property type="component" value="Unassembled WGS sequence"/>
</dbReference>
<keyword evidence="2" id="KW-1185">Reference proteome</keyword>
<sequence>MLGCWFQNCFKSINIILQEEDGISLHAVEKDYGMHYNTLFGDKMRIIGLWNKNETHYYNYKLMEQERNTLVEIIRIINNIAQLSRRAQQTRLWPKGLRFAIIPSELKGLTP</sequence>
<evidence type="ECO:0000313" key="2">
    <source>
        <dbReference type="Proteomes" id="UP000037069"/>
    </source>
</evidence>
<dbReference type="EMBL" id="JRES01001487">
    <property type="protein sequence ID" value="KNC22517.1"/>
    <property type="molecule type" value="Genomic_DNA"/>
</dbReference>
<dbReference type="AlphaFoldDB" id="A0A0L0BR57"/>
<evidence type="ECO:0000313" key="1">
    <source>
        <dbReference type="EMBL" id="KNC22517.1"/>
    </source>
</evidence>
<gene>
    <name evidence="1" type="ORF">FF38_12208</name>
</gene>
<proteinExistence type="predicted"/>
<comment type="caution">
    <text evidence="1">The sequence shown here is derived from an EMBL/GenBank/DDBJ whole genome shotgun (WGS) entry which is preliminary data.</text>
</comment>
<name>A0A0L0BR57_LUCCU</name>
<protein>
    <submittedName>
        <fullName evidence="1">Uncharacterized protein</fullName>
    </submittedName>
</protein>
<organism evidence="1 2">
    <name type="scientific">Lucilia cuprina</name>
    <name type="common">Green bottle fly</name>
    <name type="synonym">Australian sheep blowfly</name>
    <dbReference type="NCBI Taxonomy" id="7375"/>
    <lineage>
        <taxon>Eukaryota</taxon>
        <taxon>Metazoa</taxon>
        <taxon>Ecdysozoa</taxon>
        <taxon>Arthropoda</taxon>
        <taxon>Hexapoda</taxon>
        <taxon>Insecta</taxon>
        <taxon>Pterygota</taxon>
        <taxon>Neoptera</taxon>
        <taxon>Endopterygota</taxon>
        <taxon>Diptera</taxon>
        <taxon>Brachycera</taxon>
        <taxon>Muscomorpha</taxon>
        <taxon>Oestroidea</taxon>
        <taxon>Calliphoridae</taxon>
        <taxon>Luciliinae</taxon>
        <taxon>Lucilia</taxon>
    </lineage>
</organism>
<accession>A0A0L0BR57</accession>